<keyword evidence="3" id="KW-1185">Reference proteome</keyword>
<name>A0A2B7ZMT9_9EURO</name>
<evidence type="ECO:0000313" key="2">
    <source>
        <dbReference type="EMBL" id="PGH34117.1"/>
    </source>
</evidence>
<evidence type="ECO:0000313" key="3">
    <source>
        <dbReference type="Proteomes" id="UP000226031"/>
    </source>
</evidence>
<dbReference type="VEuPathDB" id="FungiDB:EMCG_02136"/>
<dbReference type="AlphaFoldDB" id="A0A2B7ZMT9"/>
<organism evidence="2 3">
    <name type="scientific">[Emmonsia] crescens</name>
    <dbReference type="NCBI Taxonomy" id="73230"/>
    <lineage>
        <taxon>Eukaryota</taxon>
        <taxon>Fungi</taxon>
        <taxon>Dikarya</taxon>
        <taxon>Ascomycota</taxon>
        <taxon>Pezizomycotina</taxon>
        <taxon>Eurotiomycetes</taxon>
        <taxon>Eurotiomycetidae</taxon>
        <taxon>Onygenales</taxon>
        <taxon>Ajellomycetaceae</taxon>
        <taxon>Emergomyces</taxon>
    </lineage>
</organism>
<protein>
    <submittedName>
        <fullName evidence="2">Uncharacterized protein</fullName>
    </submittedName>
</protein>
<sequence>MKLATLLTSTLAVAAIASPVANVVEERGDLAAANTLVKRYSKIPLGPMYKPGPSLLSATESTFSTPSQSLSAAQFTNVMRAQCDRVSRCQSFSGYKQGNNWHGALYKRVARAGDFVSDPTASDAFAYACVGC</sequence>
<accession>A0A2B7ZMT9</accession>
<reference evidence="2 3" key="1">
    <citation type="submission" date="2017-10" db="EMBL/GenBank/DDBJ databases">
        <title>Comparative genomics in systemic dimorphic fungi from Ajellomycetaceae.</title>
        <authorList>
            <person name="Munoz J.F."/>
            <person name="Mcewen J.G."/>
            <person name="Clay O.K."/>
            <person name="Cuomo C.A."/>
        </authorList>
    </citation>
    <scope>NUCLEOTIDE SEQUENCE [LARGE SCALE GENOMIC DNA]</scope>
    <source>
        <strain evidence="2 3">UAMH4076</strain>
    </source>
</reference>
<gene>
    <name evidence="2" type="ORF">GX50_03080</name>
</gene>
<dbReference type="Proteomes" id="UP000226031">
    <property type="component" value="Unassembled WGS sequence"/>
</dbReference>
<feature type="signal peptide" evidence="1">
    <location>
        <begin position="1"/>
        <end position="17"/>
    </location>
</feature>
<feature type="chain" id="PRO_5012722011" evidence="1">
    <location>
        <begin position="18"/>
        <end position="132"/>
    </location>
</feature>
<evidence type="ECO:0000256" key="1">
    <source>
        <dbReference type="SAM" id="SignalP"/>
    </source>
</evidence>
<proteinExistence type="predicted"/>
<dbReference type="EMBL" id="PDND01000047">
    <property type="protein sequence ID" value="PGH34117.1"/>
    <property type="molecule type" value="Genomic_DNA"/>
</dbReference>
<keyword evidence="1" id="KW-0732">Signal</keyword>
<comment type="caution">
    <text evidence="2">The sequence shown here is derived from an EMBL/GenBank/DDBJ whole genome shotgun (WGS) entry which is preliminary data.</text>
</comment>